<evidence type="ECO:0000313" key="1">
    <source>
        <dbReference type="EMBL" id="ASY62530.1"/>
    </source>
</evidence>
<reference evidence="1 2" key="1">
    <citation type="submission" date="2017-08" db="EMBL/GenBank/DDBJ databases">
        <title>Multipartite genome sequences of Sinorhizobium species nodulating soybeans.</title>
        <authorList>
            <person name="Tian C.F."/>
        </authorList>
    </citation>
    <scope>NUCLEOTIDE SEQUENCE [LARGE SCALE GENOMIC DNA]</scope>
    <source>
        <strain evidence="1 2">CCBAU 05684</strain>
    </source>
</reference>
<dbReference type="RefSeq" id="WP_034858728.1">
    <property type="nucleotide sequence ID" value="NZ_AJQT01000109.1"/>
</dbReference>
<gene>
    <name evidence="1" type="ORF">SJ05684_c10730</name>
</gene>
<dbReference type="KEGG" id="esj:SJ05684_c10730"/>
<dbReference type="Proteomes" id="UP000217211">
    <property type="component" value="Chromosome"/>
</dbReference>
<sequence>MQIDGFVPADKTIALEEGVTFVYDTPYGNVTIISKIAGDDNEDFTQAFVKLSQRHDRERKLGQVDAVKQFSDIIRLYGTTVVLKWSTTAKSAGKPIESTVDNFVAMMETPAFRRVFALFQEDCGDLANFRAKQEEDAAKN</sequence>
<dbReference type="EMBL" id="CP023067">
    <property type="protein sequence ID" value="ASY62530.1"/>
    <property type="molecule type" value="Genomic_DNA"/>
</dbReference>
<evidence type="ECO:0000313" key="2">
    <source>
        <dbReference type="Proteomes" id="UP000217211"/>
    </source>
</evidence>
<protein>
    <submittedName>
        <fullName evidence="1">Uncharacterized protein</fullName>
    </submittedName>
</protein>
<name>A0A249P9C5_9HYPH</name>
<accession>A0A249P9C5</accession>
<organism evidence="1 2">
    <name type="scientific">Sinorhizobium sojae CCBAU 05684</name>
    <dbReference type="NCBI Taxonomy" id="716928"/>
    <lineage>
        <taxon>Bacteria</taxon>
        <taxon>Pseudomonadati</taxon>
        <taxon>Pseudomonadota</taxon>
        <taxon>Alphaproteobacteria</taxon>
        <taxon>Hyphomicrobiales</taxon>
        <taxon>Rhizobiaceae</taxon>
        <taxon>Sinorhizobium/Ensifer group</taxon>
        <taxon>Sinorhizobium</taxon>
    </lineage>
</organism>
<dbReference type="AlphaFoldDB" id="A0A249P9C5"/>
<dbReference type="STRING" id="716928.GCA_000261485_04838"/>
<proteinExistence type="predicted"/>
<keyword evidence="2" id="KW-1185">Reference proteome</keyword>